<evidence type="ECO:0000256" key="8">
    <source>
        <dbReference type="SAM" id="Phobius"/>
    </source>
</evidence>
<dbReference type="SUPFAM" id="SSF103473">
    <property type="entry name" value="MFS general substrate transporter"/>
    <property type="match status" value="1"/>
</dbReference>
<dbReference type="InterPro" id="IPR036259">
    <property type="entry name" value="MFS_trans_sf"/>
</dbReference>
<feature type="transmembrane region" description="Helical" evidence="8">
    <location>
        <begin position="361"/>
        <end position="385"/>
    </location>
</feature>
<feature type="transmembrane region" description="Helical" evidence="8">
    <location>
        <begin position="115"/>
        <end position="136"/>
    </location>
</feature>
<feature type="transmembrane region" description="Helical" evidence="8">
    <location>
        <begin position="327"/>
        <end position="349"/>
    </location>
</feature>
<evidence type="ECO:0000313" key="9">
    <source>
        <dbReference type="EMBL" id="CAG9810060.1"/>
    </source>
</evidence>
<sequence>MIIKIPWIAPSTQNQYFASILVSSLAVIHGCAIGWTSPIIPYLKSEDTHLNAGPITPQQASWIGACLSLGAVFSIVITGIAADYFGKKVCLIALSIPAVLFWTLTYVSTNVFHLYAARTVAGFCGGGQLRIVPLFIGELAESNVRGKLGAFFPLGLNLGIFLIFVIGTYIDYFIIPFVIFPFIVAYFVLMLFLPETPQYYLKKQKEEEALKSLKYYRNCNDKDSQNLENVQNELSALKKNIQSQGKFEVNLKDFVEKKSRRGLFISIFLVFIGAFSGNFTILTYTADIVKSAGSSFKPNEAAMIIAGVQFIGIYITSLYVDKFGRKVLMSISCVGSGLFLMLLATYSYVDTNYEYEGNLGWIPIFSLSMTILMNAFGICSLPFMIVTELVPQKIREATVMICMMLITLFAFINLKVYPPLVESISFYSCMYIYGGFCLLATFVIVFVMPETKGKNLFQN</sequence>
<accession>A0A9N9S651</accession>
<keyword evidence="10" id="KW-1185">Reference proteome</keyword>
<dbReference type="PROSITE" id="PS00216">
    <property type="entry name" value="SUGAR_TRANSPORT_1"/>
    <property type="match status" value="1"/>
</dbReference>
<reference evidence="9" key="2">
    <citation type="submission" date="2022-10" db="EMBL/GenBank/DDBJ databases">
        <authorList>
            <consortium name="ENA_rothamsted_submissions"/>
            <consortium name="culmorum"/>
            <person name="King R."/>
        </authorList>
    </citation>
    <scope>NUCLEOTIDE SEQUENCE</scope>
</reference>
<evidence type="ECO:0000256" key="1">
    <source>
        <dbReference type="ARBA" id="ARBA00004651"/>
    </source>
</evidence>
<comment type="subcellular location">
    <subcellularLocation>
        <location evidence="1">Cell membrane</location>
        <topology evidence="1">Multi-pass membrane protein</topology>
    </subcellularLocation>
</comment>
<dbReference type="EMBL" id="OU895880">
    <property type="protein sequence ID" value="CAG9810060.1"/>
    <property type="molecule type" value="Genomic_DNA"/>
</dbReference>
<dbReference type="FunFam" id="1.20.1250.20:FF:000218">
    <property type="entry name" value="facilitated trehalose transporter Tret1"/>
    <property type="match status" value="1"/>
</dbReference>
<dbReference type="OrthoDB" id="6612291at2759"/>
<organism evidence="9 10">
    <name type="scientific">Chironomus riparius</name>
    <dbReference type="NCBI Taxonomy" id="315576"/>
    <lineage>
        <taxon>Eukaryota</taxon>
        <taxon>Metazoa</taxon>
        <taxon>Ecdysozoa</taxon>
        <taxon>Arthropoda</taxon>
        <taxon>Hexapoda</taxon>
        <taxon>Insecta</taxon>
        <taxon>Pterygota</taxon>
        <taxon>Neoptera</taxon>
        <taxon>Endopterygota</taxon>
        <taxon>Diptera</taxon>
        <taxon>Nematocera</taxon>
        <taxon>Chironomoidea</taxon>
        <taxon>Chironomidae</taxon>
        <taxon>Chironominae</taxon>
        <taxon>Chironomus</taxon>
    </lineage>
</organism>
<dbReference type="InterPro" id="IPR005829">
    <property type="entry name" value="Sugar_transporter_CS"/>
</dbReference>
<dbReference type="Proteomes" id="UP001153620">
    <property type="component" value="Chromosome 4"/>
</dbReference>
<dbReference type="PANTHER" id="PTHR48021">
    <property type="match status" value="1"/>
</dbReference>
<feature type="transmembrane region" description="Helical" evidence="8">
    <location>
        <begin position="16"/>
        <end position="40"/>
    </location>
</feature>
<keyword evidence="3" id="KW-1003">Cell membrane</keyword>
<gene>
    <name evidence="9" type="ORF">CHIRRI_LOCUS12877</name>
</gene>
<dbReference type="PANTHER" id="PTHR48021:SF33">
    <property type="entry name" value="AT22075P-RELATED"/>
    <property type="match status" value="1"/>
</dbReference>
<evidence type="ECO:0000256" key="4">
    <source>
        <dbReference type="ARBA" id="ARBA00022597"/>
    </source>
</evidence>
<dbReference type="AlphaFoldDB" id="A0A9N9S651"/>
<evidence type="ECO:0000256" key="5">
    <source>
        <dbReference type="ARBA" id="ARBA00022692"/>
    </source>
</evidence>
<feature type="transmembrane region" description="Helical" evidence="8">
    <location>
        <begin position="60"/>
        <end position="82"/>
    </location>
</feature>
<evidence type="ECO:0000256" key="6">
    <source>
        <dbReference type="ARBA" id="ARBA00022989"/>
    </source>
</evidence>
<feature type="transmembrane region" description="Helical" evidence="8">
    <location>
        <begin position="301"/>
        <end position="320"/>
    </location>
</feature>
<keyword evidence="6 8" id="KW-1133">Transmembrane helix</keyword>
<dbReference type="InterPro" id="IPR005828">
    <property type="entry name" value="MFS_sugar_transport-like"/>
</dbReference>
<feature type="transmembrane region" description="Helical" evidence="8">
    <location>
        <begin position="173"/>
        <end position="193"/>
    </location>
</feature>
<feature type="transmembrane region" description="Helical" evidence="8">
    <location>
        <begin position="89"/>
        <end position="109"/>
    </location>
</feature>
<feature type="transmembrane region" description="Helical" evidence="8">
    <location>
        <begin position="397"/>
        <end position="418"/>
    </location>
</feature>
<evidence type="ECO:0008006" key="11">
    <source>
        <dbReference type="Google" id="ProtNLM"/>
    </source>
</evidence>
<keyword evidence="4" id="KW-0762">Sugar transport</keyword>
<reference evidence="9" key="1">
    <citation type="submission" date="2022-01" db="EMBL/GenBank/DDBJ databases">
        <authorList>
            <person name="King R."/>
        </authorList>
    </citation>
    <scope>NUCLEOTIDE SEQUENCE</scope>
</reference>
<keyword evidence="2" id="KW-0813">Transport</keyword>
<dbReference type="Pfam" id="PF00083">
    <property type="entry name" value="Sugar_tr"/>
    <property type="match status" value="1"/>
</dbReference>
<dbReference type="GO" id="GO:0005886">
    <property type="term" value="C:plasma membrane"/>
    <property type="evidence" value="ECO:0007669"/>
    <property type="project" value="UniProtKB-SubCell"/>
</dbReference>
<feature type="transmembrane region" description="Helical" evidence="8">
    <location>
        <begin position="424"/>
        <end position="448"/>
    </location>
</feature>
<proteinExistence type="predicted"/>
<protein>
    <recommendedName>
        <fullName evidence="11">Sugar transporter</fullName>
    </recommendedName>
</protein>
<dbReference type="InterPro" id="IPR050549">
    <property type="entry name" value="MFS_Trehalose_Transporter"/>
</dbReference>
<evidence type="ECO:0000256" key="7">
    <source>
        <dbReference type="ARBA" id="ARBA00023136"/>
    </source>
</evidence>
<evidence type="ECO:0000256" key="2">
    <source>
        <dbReference type="ARBA" id="ARBA00022448"/>
    </source>
</evidence>
<dbReference type="GO" id="GO:0022857">
    <property type="term" value="F:transmembrane transporter activity"/>
    <property type="evidence" value="ECO:0007669"/>
    <property type="project" value="InterPro"/>
</dbReference>
<feature type="transmembrane region" description="Helical" evidence="8">
    <location>
        <begin position="262"/>
        <end position="281"/>
    </location>
</feature>
<keyword evidence="7 8" id="KW-0472">Membrane</keyword>
<evidence type="ECO:0000313" key="10">
    <source>
        <dbReference type="Proteomes" id="UP001153620"/>
    </source>
</evidence>
<dbReference type="PROSITE" id="PS00217">
    <property type="entry name" value="SUGAR_TRANSPORT_2"/>
    <property type="match status" value="1"/>
</dbReference>
<evidence type="ECO:0000256" key="3">
    <source>
        <dbReference type="ARBA" id="ARBA00022475"/>
    </source>
</evidence>
<feature type="transmembrane region" description="Helical" evidence="8">
    <location>
        <begin position="148"/>
        <end position="167"/>
    </location>
</feature>
<dbReference type="Gene3D" id="1.20.1250.20">
    <property type="entry name" value="MFS general substrate transporter like domains"/>
    <property type="match status" value="1"/>
</dbReference>
<keyword evidence="5 8" id="KW-0812">Transmembrane</keyword>
<name>A0A9N9S651_9DIPT</name>